<comment type="subcellular location">
    <subcellularLocation>
        <location evidence="11">Mitochondrion outer membrane</location>
    </subcellularLocation>
</comment>
<sequence length="468" mass="53064">MPETVAVIGAGLVGCLTAIALAKRDYKVTLFDYRLDPRDQKTIDRNLRSINLAISSRGISSLEFVDKEVAGRVLKGIIPMKGRMIHHLNGAQESQTYGLFGESINSIDRAVLNHLLLDELERIGSDKVQVKFGHKLSKIKYGKPDEFQSCVFATEEGVDQVYATNFVVGCDGSYSTTRDQMQREVRMHFSQEYIDCCYIELYIPPSKNYDARYKGNFSLAPDHLHIWPRHQYMLIALANADGSFTSTFFGPWGLVESLLKSEARVREFLIKNFPDAMEIMGINQAVKSFMSHPKGALMCIECDPYNVSGGRGIILGDAAHSMVPFYGQGMNCGFEDVKVLMKLLDAYDGDRAKAFDAYTRERHQDLTAIVKLAKRNYKEMSHDVTSKVFLLRKKLDHWLGKLLKDKWLPLYTMVSFRADIPYHKAIAISKRQKTILDFIQVLIIAAISLLGYEGFKRVSRRLKQASRQ</sequence>
<dbReference type="OrthoDB" id="10053569at2759"/>
<dbReference type="HAMAP" id="MF_01971">
    <property type="entry name" value="Kynurenine_monooxygenase"/>
    <property type="match status" value="1"/>
</dbReference>
<dbReference type="KEGG" id="tdl:TDEL_0C02920"/>
<dbReference type="InParanoid" id="G8ZRN9"/>
<dbReference type="Pfam" id="PF01494">
    <property type="entry name" value="FAD_binding_3"/>
    <property type="match status" value="1"/>
</dbReference>
<dbReference type="GO" id="GO:0004502">
    <property type="term" value="F:kynurenine 3-monooxygenase activity"/>
    <property type="evidence" value="ECO:0007669"/>
    <property type="project" value="UniProtKB-UniRule"/>
</dbReference>
<evidence type="ECO:0000256" key="11">
    <source>
        <dbReference type="HAMAP-Rule" id="MF_03018"/>
    </source>
</evidence>
<dbReference type="Gene3D" id="3.50.50.60">
    <property type="entry name" value="FAD/NAD(P)-binding domain"/>
    <property type="match status" value="1"/>
</dbReference>
<dbReference type="InterPro" id="IPR002938">
    <property type="entry name" value="FAD-bd"/>
</dbReference>
<dbReference type="PRINTS" id="PR00420">
    <property type="entry name" value="RNGMNOXGNASE"/>
</dbReference>
<dbReference type="EMBL" id="HE616744">
    <property type="protein sequence ID" value="CCE91181.1"/>
    <property type="molecule type" value="Genomic_DNA"/>
</dbReference>
<reference evidence="14 15" key="1">
    <citation type="journal article" date="2011" name="Proc. Natl. Acad. Sci. U.S.A.">
        <title>Evolutionary erosion of yeast sex chromosomes by mating-type switching accidents.</title>
        <authorList>
            <person name="Gordon J.L."/>
            <person name="Armisen D."/>
            <person name="Proux-Wera E."/>
            <person name="Oheigeartaigh S.S."/>
            <person name="Byrne K.P."/>
            <person name="Wolfe K.H."/>
        </authorList>
    </citation>
    <scope>NUCLEOTIDE SEQUENCE [LARGE SCALE GENOMIC DNA]</scope>
    <source>
        <strain evidence="15">ATCC 10662 / CBS 1146 / NBRC 0425 / NCYC 2629 / NRRL Y-866</strain>
    </source>
</reference>
<organism evidence="14 15">
    <name type="scientific">Torulaspora delbrueckii</name>
    <name type="common">Yeast</name>
    <name type="synonym">Candida colliculosa</name>
    <dbReference type="NCBI Taxonomy" id="4950"/>
    <lineage>
        <taxon>Eukaryota</taxon>
        <taxon>Fungi</taxon>
        <taxon>Dikarya</taxon>
        <taxon>Ascomycota</taxon>
        <taxon>Saccharomycotina</taxon>
        <taxon>Saccharomycetes</taxon>
        <taxon>Saccharomycetales</taxon>
        <taxon>Saccharomycetaceae</taxon>
        <taxon>Torulaspora</taxon>
    </lineage>
</organism>
<evidence type="ECO:0000313" key="15">
    <source>
        <dbReference type="Proteomes" id="UP000005627"/>
    </source>
</evidence>
<dbReference type="Proteomes" id="UP000005627">
    <property type="component" value="Chromosome 3"/>
</dbReference>
<evidence type="ECO:0000259" key="13">
    <source>
        <dbReference type="Pfam" id="PF01494"/>
    </source>
</evidence>
<evidence type="ECO:0000256" key="1">
    <source>
        <dbReference type="ARBA" id="ARBA00001974"/>
    </source>
</evidence>
<dbReference type="HOGENOM" id="CLU_023210_0_1_1"/>
<dbReference type="STRING" id="1076872.G8ZRN9"/>
<dbReference type="InterPro" id="IPR027545">
    <property type="entry name" value="Kynurenine_monooxygenase"/>
</dbReference>
<comment type="catalytic activity">
    <reaction evidence="10 11">
        <text>L-kynurenine + NADPH + O2 + H(+) = 3-hydroxy-L-kynurenine + NADP(+) + H2O</text>
        <dbReference type="Rhea" id="RHEA:20545"/>
        <dbReference type="ChEBI" id="CHEBI:15377"/>
        <dbReference type="ChEBI" id="CHEBI:15378"/>
        <dbReference type="ChEBI" id="CHEBI:15379"/>
        <dbReference type="ChEBI" id="CHEBI:57783"/>
        <dbReference type="ChEBI" id="CHEBI:57959"/>
        <dbReference type="ChEBI" id="CHEBI:58125"/>
        <dbReference type="ChEBI" id="CHEBI:58349"/>
        <dbReference type="EC" id="1.14.13.9"/>
    </reaction>
</comment>
<evidence type="ECO:0000256" key="9">
    <source>
        <dbReference type="ARBA" id="ARBA00023128"/>
    </source>
</evidence>
<keyword evidence="7 11" id="KW-0560">Oxidoreductase</keyword>
<dbReference type="GO" id="GO:0019805">
    <property type="term" value="P:quinolinate biosynthetic process"/>
    <property type="evidence" value="ECO:0007669"/>
    <property type="project" value="UniProtKB-UniRule"/>
</dbReference>
<dbReference type="GO" id="GO:0016174">
    <property type="term" value="F:NAD(P)H oxidase H2O2-forming activity"/>
    <property type="evidence" value="ECO:0007669"/>
    <property type="project" value="EnsemblFungi"/>
</dbReference>
<evidence type="ECO:0000256" key="10">
    <source>
        <dbReference type="ARBA" id="ARBA00047818"/>
    </source>
</evidence>
<dbReference type="PANTHER" id="PTHR46028">
    <property type="entry name" value="KYNURENINE 3-MONOOXYGENASE"/>
    <property type="match status" value="1"/>
</dbReference>
<dbReference type="GO" id="GO:0005741">
    <property type="term" value="C:mitochondrial outer membrane"/>
    <property type="evidence" value="ECO:0007669"/>
    <property type="project" value="UniProtKB-SubCell"/>
</dbReference>
<comment type="similarity">
    <text evidence="11">Belongs to the aromatic-ring hydroxylase family. KMO subfamily.</text>
</comment>
<proteinExistence type="inferred from homology"/>
<keyword evidence="5 11" id="KW-0274">FAD</keyword>
<evidence type="ECO:0000256" key="6">
    <source>
        <dbReference type="ARBA" id="ARBA00022857"/>
    </source>
</evidence>
<dbReference type="RefSeq" id="XP_003680392.1">
    <property type="nucleotide sequence ID" value="XM_003680344.1"/>
</dbReference>
<keyword evidence="12" id="KW-1133">Transmembrane helix</keyword>
<keyword evidence="3 11" id="KW-0662">Pyridine nucleotide biosynthesis</keyword>
<dbReference type="GO" id="GO:0071949">
    <property type="term" value="F:FAD binding"/>
    <property type="evidence" value="ECO:0007669"/>
    <property type="project" value="EnsemblFungi"/>
</dbReference>
<dbReference type="InterPro" id="IPR036188">
    <property type="entry name" value="FAD/NAD-bd_sf"/>
</dbReference>
<evidence type="ECO:0000256" key="3">
    <source>
        <dbReference type="ARBA" id="ARBA00022642"/>
    </source>
</evidence>
<dbReference type="GeneID" id="11500516"/>
<dbReference type="GO" id="GO:0006569">
    <property type="term" value="P:L-tryptophan catabolic process"/>
    <property type="evidence" value="ECO:0007669"/>
    <property type="project" value="UniProtKB-UniRule"/>
</dbReference>
<dbReference type="eggNOG" id="KOG2614">
    <property type="taxonomic scope" value="Eukaryota"/>
</dbReference>
<keyword evidence="8 11" id="KW-0503">Monooxygenase</keyword>
<dbReference type="PANTHER" id="PTHR46028:SF2">
    <property type="entry name" value="KYNURENINE 3-MONOOXYGENASE"/>
    <property type="match status" value="1"/>
</dbReference>
<gene>
    <name evidence="14" type="primary">TDEL0C02920</name>
    <name evidence="11" type="synonym">BNA4</name>
    <name evidence="14" type="ORF">TDEL_0C02920</name>
</gene>
<dbReference type="EC" id="1.14.13.9" evidence="11"/>
<comment type="function">
    <text evidence="11">Catalyzes the hydroxylation of L-kynurenine (L-Kyn) to form 3-hydroxy-L-kynurenine (L-3OHKyn). Required for synthesis of quinolinic acid.</text>
</comment>
<evidence type="ECO:0000256" key="2">
    <source>
        <dbReference type="ARBA" id="ARBA00022630"/>
    </source>
</evidence>
<keyword evidence="9 11" id="KW-0496">Mitochondrion</keyword>
<evidence type="ECO:0000256" key="5">
    <source>
        <dbReference type="ARBA" id="ARBA00022827"/>
    </source>
</evidence>
<protein>
    <recommendedName>
        <fullName evidence="11">Kynurenine 3-monooxygenase</fullName>
        <ecNumber evidence="11">1.14.13.9</ecNumber>
    </recommendedName>
    <alternativeName>
        <fullName evidence="11">Biosynthesis of nicotinic acid protein 4</fullName>
    </alternativeName>
    <alternativeName>
        <fullName evidence="11">Kynurenine 3-hydroxylase</fullName>
    </alternativeName>
</protein>
<dbReference type="UniPathway" id="UPA00253">
    <property type="reaction ID" value="UER00328"/>
</dbReference>
<keyword evidence="15" id="KW-1185">Reference proteome</keyword>
<accession>G8ZRN9</accession>
<keyword evidence="6 11" id="KW-0521">NADP</keyword>
<evidence type="ECO:0000313" key="14">
    <source>
        <dbReference type="EMBL" id="CCE91181.1"/>
    </source>
</evidence>
<keyword evidence="12" id="KW-0812">Transmembrane</keyword>
<feature type="domain" description="FAD-binding" evidence="13">
    <location>
        <begin position="4"/>
        <end position="371"/>
    </location>
</feature>
<keyword evidence="4 11" id="KW-1000">Mitochondrion outer membrane</keyword>
<dbReference type="GO" id="GO:0070189">
    <property type="term" value="P:kynurenine metabolic process"/>
    <property type="evidence" value="ECO:0007669"/>
    <property type="project" value="EnsemblFungi"/>
</dbReference>
<comment type="pathway">
    <text evidence="11">Cofactor biosynthesis; NAD(+) biosynthesis; quinolinate from L-kynurenine: step 1/3.</text>
</comment>
<evidence type="ECO:0000256" key="8">
    <source>
        <dbReference type="ARBA" id="ARBA00023033"/>
    </source>
</evidence>
<dbReference type="SUPFAM" id="SSF51905">
    <property type="entry name" value="FAD/NAD(P)-binding domain"/>
    <property type="match status" value="1"/>
</dbReference>
<keyword evidence="11 12" id="KW-0472">Membrane</keyword>
<dbReference type="GO" id="GO:0043420">
    <property type="term" value="P:anthranilate metabolic process"/>
    <property type="evidence" value="ECO:0007669"/>
    <property type="project" value="UniProtKB-UniRule"/>
</dbReference>
<dbReference type="FunFam" id="3.50.50.60:FF:000129">
    <property type="entry name" value="Kynurenine 3-monooxygenase"/>
    <property type="match status" value="1"/>
</dbReference>
<evidence type="ECO:0000256" key="4">
    <source>
        <dbReference type="ARBA" id="ARBA00022787"/>
    </source>
</evidence>
<comment type="cofactor">
    <cofactor evidence="1 11">
        <name>FAD</name>
        <dbReference type="ChEBI" id="CHEBI:57692"/>
    </cofactor>
</comment>
<dbReference type="FunCoup" id="G8ZRN9">
    <property type="interactions" value="837"/>
</dbReference>
<keyword evidence="2 11" id="KW-0285">Flavoprotein</keyword>
<evidence type="ECO:0000256" key="12">
    <source>
        <dbReference type="SAM" id="Phobius"/>
    </source>
</evidence>
<feature type="transmembrane region" description="Helical" evidence="12">
    <location>
        <begin position="438"/>
        <end position="455"/>
    </location>
</feature>
<name>G8ZRN9_TORDE</name>
<dbReference type="AlphaFoldDB" id="G8ZRN9"/>
<dbReference type="GO" id="GO:0034354">
    <property type="term" value="P:'de novo' NAD+ biosynthetic process from L-tryptophan"/>
    <property type="evidence" value="ECO:0007669"/>
    <property type="project" value="UniProtKB-UniRule"/>
</dbReference>
<dbReference type="GO" id="GO:0005777">
    <property type="term" value="C:peroxisome"/>
    <property type="evidence" value="ECO:0007669"/>
    <property type="project" value="EnsemblFungi"/>
</dbReference>
<evidence type="ECO:0000256" key="7">
    <source>
        <dbReference type="ARBA" id="ARBA00023002"/>
    </source>
</evidence>